<evidence type="ECO:0000313" key="3">
    <source>
        <dbReference type="EMBL" id="WPR89695.1"/>
    </source>
</evidence>
<reference evidence="3 4" key="1">
    <citation type="submission" date="2023-11" db="EMBL/GenBank/DDBJ databases">
        <title>Genome sequence of Microbacterium rhizosphaerae KACC 19337.</title>
        <authorList>
            <person name="Choi H."/>
            <person name="Kim S."/>
            <person name="Kim Y."/>
            <person name="Kwon S.-W."/>
            <person name="Heo J."/>
        </authorList>
    </citation>
    <scope>NUCLEOTIDE SEQUENCE [LARGE SCALE GENOMIC DNA]</scope>
    <source>
        <strain evidence="3 4">KACC 19337</strain>
    </source>
</reference>
<sequence length="420" mass="44586">MSATLRPALRVFVRGDTATVVDENGATTSFSGGSDLDVRQAVVAHAVRLAHQRGRPVAVETSGDRGSHRLEVGADGQIRALSGESADAEAELTEMPATSGDTRGGAHTVKLDGPEAVTTRASFIDGSAERDLILSTGLHGWLRKLGLVHSPTAAEVARHRRVQIVAAQWAGPRTIAVVNGKGGVGKTPTTAMLSAVYARFGGGSVLAFDNNDTRGTLGWRTEQGRHESTIADLLAAADSLQGAPTSAMAAYIHHQTDDRYDVLRSNPRVLSADQRLTTREFDTLVSTVGRGYRLVVFDSGNDESADRWLRMIDWANQLVVPTVTSPESAESAALLLEALAARDEHSALLARDAVVVITQAEPAGKARVAQLVETFSSLARAVAVIPFDPALKDGPLRFGALRAATREAWIEAAAYTADRF</sequence>
<dbReference type="RefSeq" id="WP_320942409.1">
    <property type="nucleotide sequence ID" value="NZ_BAABEU010000003.1"/>
</dbReference>
<dbReference type="PANTHER" id="PTHR43384:SF14">
    <property type="entry name" value="ESX-1 SECRETION-ASSOCIATED PROTEIN ESPI"/>
    <property type="match status" value="1"/>
</dbReference>
<protein>
    <submittedName>
        <fullName evidence="3">AAA family ATPase</fullName>
    </submittedName>
</protein>
<evidence type="ECO:0000259" key="2">
    <source>
        <dbReference type="Pfam" id="PF01656"/>
    </source>
</evidence>
<dbReference type="InterPro" id="IPR002586">
    <property type="entry name" value="CobQ/CobB/MinD/ParA_Nub-bd_dom"/>
</dbReference>
<dbReference type="InterPro" id="IPR050625">
    <property type="entry name" value="ParA/MinD_ATPase"/>
</dbReference>
<gene>
    <name evidence="3" type="ORF">SM116_18355</name>
</gene>
<evidence type="ECO:0000313" key="4">
    <source>
        <dbReference type="Proteomes" id="UP001323798"/>
    </source>
</evidence>
<dbReference type="Pfam" id="PF01656">
    <property type="entry name" value="CbiA"/>
    <property type="match status" value="1"/>
</dbReference>
<name>A0ABZ0SLK1_9MICO</name>
<dbReference type="Proteomes" id="UP001323798">
    <property type="component" value="Chromosome"/>
</dbReference>
<feature type="region of interest" description="Disordered" evidence="1">
    <location>
        <begin position="85"/>
        <end position="110"/>
    </location>
</feature>
<keyword evidence="4" id="KW-1185">Reference proteome</keyword>
<dbReference type="Gene3D" id="3.40.50.300">
    <property type="entry name" value="P-loop containing nucleotide triphosphate hydrolases"/>
    <property type="match status" value="1"/>
</dbReference>
<organism evidence="3 4">
    <name type="scientific">Microbacterium rhizosphaerae</name>
    <dbReference type="NCBI Taxonomy" id="1678237"/>
    <lineage>
        <taxon>Bacteria</taxon>
        <taxon>Bacillati</taxon>
        <taxon>Actinomycetota</taxon>
        <taxon>Actinomycetes</taxon>
        <taxon>Micrococcales</taxon>
        <taxon>Microbacteriaceae</taxon>
        <taxon>Microbacterium</taxon>
    </lineage>
</organism>
<feature type="domain" description="CobQ/CobB/MinD/ParA nucleotide binding" evidence="2">
    <location>
        <begin position="175"/>
        <end position="395"/>
    </location>
</feature>
<dbReference type="InterPro" id="IPR027417">
    <property type="entry name" value="P-loop_NTPase"/>
</dbReference>
<proteinExistence type="predicted"/>
<dbReference type="PANTHER" id="PTHR43384">
    <property type="entry name" value="SEPTUM SITE-DETERMINING PROTEIN MIND HOMOLOG, CHLOROPLASTIC-RELATED"/>
    <property type="match status" value="1"/>
</dbReference>
<accession>A0ABZ0SLK1</accession>
<dbReference type="EMBL" id="CP139368">
    <property type="protein sequence ID" value="WPR89695.1"/>
    <property type="molecule type" value="Genomic_DNA"/>
</dbReference>
<evidence type="ECO:0000256" key="1">
    <source>
        <dbReference type="SAM" id="MobiDB-lite"/>
    </source>
</evidence>
<dbReference type="SUPFAM" id="SSF52540">
    <property type="entry name" value="P-loop containing nucleoside triphosphate hydrolases"/>
    <property type="match status" value="1"/>
</dbReference>